<evidence type="ECO:0000256" key="1">
    <source>
        <dbReference type="ARBA" id="ARBA00022490"/>
    </source>
</evidence>
<reference evidence="6" key="1">
    <citation type="submission" date="2024-06" db="EMBL/GenBank/DDBJ databases">
        <authorList>
            <person name="Fan A."/>
            <person name="Zhang F.Y."/>
            <person name="Zhang L."/>
        </authorList>
    </citation>
    <scope>NUCLEOTIDE SEQUENCE</scope>
    <source>
        <strain evidence="6">Y61</strain>
    </source>
</reference>
<dbReference type="GO" id="GO:0008270">
    <property type="term" value="F:zinc ion binding"/>
    <property type="evidence" value="ECO:0007669"/>
    <property type="project" value="UniProtKB-UniRule"/>
</dbReference>
<dbReference type="SMART" id="SM00731">
    <property type="entry name" value="SprT"/>
    <property type="match status" value="1"/>
</dbReference>
<dbReference type="AlphaFoldDB" id="A0AAU8IGB2"/>
<comment type="similarity">
    <text evidence="4">Belongs to the SprT family.</text>
</comment>
<evidence type="ECO:0000313" key="6">
    <source>
        <dbReference type="EMBL" id="XCJ17233.1"/>
    </source>
</evidence>
<dbReference type="InterPro" id="IPR035240">
    <property type="entry name" value="SprT_Zn_ribbon"/>
</dbReference>
<comment type="cofactor">
    <cofactor evidence="4">
        <name>Zn(2+)</name>
        <dbReference type="ChEBI" id="CHEBI:29105"/>
    </cofactor>
    <text evidence="4">Binds 1 zinc ion.</text>
</comment>
<dbReference type="InterPro" id="IPR023524">
    <property type="entry name" value="Uncharacterised_SprT-like"/>
</dbReference>
<feature type="binding site" evidence="4">
    <location>
        <position position="67"/>
    </location>
    <ligand>
        <name>Zn(2+)</name>
        <dbReference type="ChEBI" id="CHEBI:29105"/>
    </ligand>
</feature>
<dbReference type="Pfam" id="PF17283">
    <property type="entry name" value="Zn_ribbon_SprT"/>
    <property type="match status" value="1"/>
</dbReference>
<dbReference type="GO" id="GO:0005737">
    <property type="term" value="C:cytoplasm"/>
    <property type="evidence" value="ECO:0007669"/>
    <property type="project" value="UniProtKB-SubCell"/>
</dbReference>
<feature type="binding site" evidence="4">
    <location>
        <position position="71"/>
    </location>
    <ligand>
        <name>Zn(2+)</name>
        <dbReference type="ChEBI" id="CHEBI:29105"/>
    </ligand>
</feature>
<keyword evidence="2 4" id="KW-0479">Metal-binding</keyword>
<proteinExistence type="inferred from homology"/>
<dbReference type="EMBL" id="CP159510">
    <property type="protein sequence ID" value="XCJ17233.1"/>
    <property type="molecule type" value="Genomic_DNA"/>
</dbReference>
<dbReference type="InterPro" id="IPR006640">
    <property type="entry name" value="SprT-like_domain"/>
</dbReference>
<organism evidence="6">
    <name type="scientific">Sporolactobacillus sp. Y61</name>
    <dbReference type="NCBI Taxonomy" id="3160863"/>
    <lineage>
        <taxon>Bacteria</taxon>
        <taxon>Bacillati</taxon>
        <taxon>Bacillota</taxon>
        <taxon>Bacilli</taxon>
        <taxon>Bacillales</taxon>
        <taxon>Sporolactobacillaceae</taxon>
        <taxon>Sporolactobacillus</taxon>
    </lineage>
</organism>
<name>A0AAU8IGB2_9BACL</name>
<dbReference type="GO" id="GO:0006950">
    <property type="term" value="P:response to stress"/>
    <property type="evidence" value="ECO:0007669"/>
    <property type="project" value="UniProtKB-ARBA"/>
</dbReference>
<comment type="subcellular location">
    <subcellularLocation>
        <location evidence="4">Cytoplasm</location>
    </subcellularLocation>
</comment>
<protein>
    <recommendedName>
        <fullName evidence="4">Protein SprT-like</fullName>
    </recommendedName>
</protein>
<sequence length="160" mass="18604">MTDEELQKLVQQISLKSFHRPFVHKAVFNPRLRTTGGRYLLNSHYLEFNVLQLQYFGLDAFVKIIKHELCHYHLHLSGRGYRHRDADFRQLLKKVGGSRFCGSIPGTGNHSVLHYTYQCKNCGALFSRKRRMDPRRYRCASCGGKIQFVKKELPGKYGKG</sequence>
<evidence type="ECO:0000256" key="3">
    <source>
        <dbReference type="ARBA" id="ARBA00022833"/>
    </source>
</evidence>
<evidence type="ECO:0000256" key="2">
    <source>
        <dbReference type="ARBA" id="ARBA00022723"/>
    </source>
</evidence>
<dbReference type="RefSeq" id="WP_129930426.1">
    <property type="nucleotide sequence ID" value="NZ_CP159510.1"/>
</dbReference>
<feature type="domain" description="SprT-like" evidence="5">
    <location>
        <begin position="4"/>
        <end position="149"/>
    </location>
</feature>
<gene>
    <name evidence="6" type="ORF">ABNN70_01465</name>
</gene>
<evidence type="ECO:0000259" key="5">
    <source>
        <dbReference type="SMART" id="SM00731"/>
    </source>
</evidence>
<feature type="active site" evidence="4">
    <location>
        <position position="68"/>
    </location>
</feature>
<accession>A0AAU8IGB2</accession>
<dbReference type="Pfam" id="PF10263">
    <property type="entry name" value="SprT-like"/>
    <property type="match status" value="1"/>
</dbReference>
<dbReference type="NCBIfam" id="NF003339">
    <property type="entry name" value="PRK04351.1"/>
    <property type="match status" value="1"/>
</dbReference>
<keyword evidence="1 4" id="KW-0963">Cytoplasm</keyword>
<keyword evidence="3 4" id="KW-0862">Zinc</keyword>
<dbReference type="HAMAP" id="MF_00745">
    <property type="entry name" value="SprT_like"/>
    <property type="match status" value="1"/>
</dbReference>
<evidence type="ECO:0000256" key="4">
    <source>
        <dbReference type="HAMAP-Rule" id="MF_00745"/>
    </source>
</evidence>